<sequence length="270" mass="29239">MSNHPPQPYPPITAPVVTSPLAIPVTPVTPVALMAPVTPVTLVTLVEMPSPPITMNPAVPSVPSPPATPRHKSIVFSTPQYAYSSHDSPGHAMSAPPTPGCARIAYASPEHALSEPPIESASLGSNWPHWVCEGYQNLLKLHDGEEMEGSGHWKEAMGDWVTLERALGFKNPQGTQASYPSASHPQIVHDLFKNKKLAHNVLGKNYGTSSKFRESWWVWWSAISPEWREHDIVGKIVSGGGEGSWDSFECPGQMGMFSVFGIPLMVVLAL</sequence>
<name>A0A6A4GKH5_9AGAR</name>
<organism evidence="1 2">
    <name type="scientific">Gymnopus androsaceus JB14</name>
    <dbReference type="NCBI Taxonomy" id="1447944"/>
    <lineage>
        <taxon>Eukaryota</taxon>
        <taxon>Fungi</taxon>
        <taxon>Dikarya</taxon>
        <taxon>Basidiomycota</taxon>
        <taxon>Agaricomycotina</taxon>
        <taxon>Agaricomycetes</taxon>
        <taxon>Agaricomycetidae</taxon>
        <taxon>Agaricales</taxon>
        <taxon>Marasmiineae</taxon>
        <taxon>Omphalotaceae</taxon>
        <taxon>Gymnopus</taxon>
    </lineage>
</organism>
<evidence type="ECO:0000313" key="2">
    <source>
        <dbReference type="Proteomes" id="UP000799118"/>
    </source>
</evidence>
<gene>
    <name evidence="1" type="ORF">BT96DRAFT_1006601</name>
</gene>
<reference evidence="1" key="1">
    <citation type="journal article" date="2019" name="Environ. Microbiol.">
        <title>Fungal ecological strategies reflected in gene transcription - a case study of two litter decomposers.</title>
        <authorList>
            <person name="Barbi F."/>
            <person name="Kohler A."/>
            <person name="Barry K."/>
            <person name="Baskaran P."/>
            <person name="Daum C."/>
            <person name="Fauchery L."/>
            <person name="Ihrmark K."/>
            <person name="Kuo A."/>
            <person name="LaButti K."/>
            <person name="Lipzen A."/>
            <person name="Morin E."/>
            <person name="Grigoriev I.V."/>
            <person name="Henrissat B."/>
            <person name="Lindahl B."/>
            <person name="Martin F."/>
        </authorList>
    </citation>
    <scope>NUCLEOTIDE SEQUENCE</scope>
    <source>
        <strain evidence="1">JB14</strain>
    </source>
</reference>
<proteinExistence type="predicted"/>
<accession>A0A6A4GKH5</accession>
<dbReference type="OrthoDB" id="3250313at2759"/>
<protein>
    <submittedName>
        <fullName evidence="1">Uncharacterized protein</fullName>
    </submittedName>
</protein>
<evidence type="ECO:0000313" key="1">
    <source>
        <dbReference type="EMBL" id="KAE9385916.1"/>
    </source>
</evidence>
<keyword evidence="2" id="KW-1185">Reference proteome</keyword>
<dbReference type="EMBL" id="ML769932">
    <property type="protein sequence ID" value="KAE9385916.1"/>
    <property type="molecule type" value="Genomic_DNA"/>
</dbReference>
<dbReference type="AlphaFoldDB" id="A0A6A4GKH5"/>
<dbReference type="Proteomes" id="UP000799118">
    <property type="component" value="Unassembled WGS sequence"/>
</dbReference>